<accession>A0A1K1MMF6</accession>
<evidence type="ECO:0000313" key="2">
    <source>
        <dbReference type="Proteomes" id="UP000183788"/>
    </source>
</evidence>
<evidence type="ECO:0000313" key="1">
    <source>
        <dbReference type="EMBL" id="SFW24275.1"/>
    </source>
</evidence>
<sequence>MPYNKLLFNFLQKAVFNSMCNLVLLLMGIHRGIQGFCRKVCFKKKSFPQEGH</sequence>
<reference evidence="1 2" key="1">
    <citation type="submission" date="2016-11" db="EMBL/GenBank/DDBJ databases">
        <authorList>
            <person name="Jaros S."/>
            <person name="Januszkiewicz K."/>
            <person name="Wedrychowicz H."/>
        </authorList>
    </citation>
    <scope>NUCLEOTIDE SEQUENCE [LARGE SCALE GENOMIC DNA]</scope>
    <source>
        <strain evidence="1 2">DSM 784</strain>
    </source>
</reference>
<organism evidence="1 2">
    <name type="scientific">Chitinophaga sancti</name>
    <dbReference type="NCBI Taxonomy" id="1004"/>
    <lineage>
        <taxon>Bacteria</taxon>
        <taxon>Pseudomonadati</taxon>
        <taxon>Bacteroidota</taxon>
        <taxon>Chitinophagia</taxon>
        <taxon>Chitinophagales</taxon>
        <taxon>Chitinophagaceae</taxon>
        <taxon>Chitinophaga</taxon>
    </lineage>
</organism>
<name>A0A1K1MMF6_9BACT</name>
<dbReference type="EMBL" id="FPIZ01000002">
    <property type="protein sequence ID" value="SFW24275.1"/>
    <property type="molecule type" value="Genomic_DNA"/>
</dbReference>
<proteinExistence type="predicted"/>
<dbReference type="Proteomes" id="UP000183788">
    <property type="component" value="Unassembled WGS sequence"/>
</dbReference>
<gene>
    <name evidence="1" type="ORF">SAMN05661012_00702</name>
</gene>
<protein>
    <submittedName>
        <fullName evidence="1">Uncharacterized protein</fullName>
    </submittedName>
</protein>
<dbReference type="AlphaFoldDB" id="A0A1K1MMF6"/>